<protein>
    <recommendedName>
        <fullName evidence="7">Glycosyltransferase family 34 protein</fullName>
    </recommendedName>
</protein>
<dbReference type="EMBL" id="JAGTJR010000020">
    <property type="protein sequence ID" value="KAH7044532.1"/>
    <property type="molecule type" value="Genomic_DNA"/>
</dbReference>
<dbReference type="InterPro" id="IPR008630">
    <property type="entry name" value="Glyco_trans_34"/>
</dbReference>
<evidence type="ECO:0000313" key="6">
    <source>
        <dbReference type="Proteomes" id="UP000774617"/>
    </source>
</evidence>
<organism evidence="5 6">
    <name type="scientific">Macrophomina phaseolina</name>
    <dbReference type="NCBI Taxonomy" id="35725"/>
    <lineage>
        <taxon>Eukaryota</taxon>
        <taxon>Fungi</taxon>
        <taxon>Dikarya</taxon>
        <taxon>Ascomycota</taxon>
        <taxon>Pezizomycotina</taxon>
        <taxon>Dothideomycetes</taxon>
        <taxon>Dothideomycetes incertae sedis</taxon>
        <taxon>Botryosphaeriales</taxon>
        <taxon>Botryosphaeriaceae</taxon>
        <taxon>Macrophomina</taxon>
    </lineage>
</organism>
<evidence type="ECO:0000256" key="4">
    <source>
        <dbReference type="SAM" id="SignalP"/>
    </source>
</evidence>
<proteinExistence type="predicted"/>
<gene>
    <name evidence="5" type="ORF">B0J12DRAFT_742355</name>
</gene>
<evidence type="ECO:0000256" key="2">
    <source>
        <dbReference type="ARBA" id="ARBA00022679"/>
    </source>
</evidence>
<dbReference type="PANTHER" id="PTHR31306:SF8">
    <property type="entry name" value="GLYCOSYLTRANSFERASE FAMILY 34 PROTEIN"/>
    <property type="match status" value="1"/>
</dbReference>
<reference evidence="5 6" key="1">
    <citation type="journal article" date="2021" name="Nat. Commun.">
        <title>Genetic determinants of endophytism in the Arabidopsis root mycobiome.</title>
        <authorList>
            <person name="Mesny F."/>
            <person name="Miyauchi S."/>
            <person name="Thiergart T."/>
            <person name="Pickel B."/>
            <person name="Atanasova L."/>
            <person name="Karlsson M."/>
            <person name="Huettel B."/>
            <person name="Barry K.W."/>
            <person name="Haridas S."/>
            <person name="Chen C."/>
            <person name="Bauer D."/>
            <person name="Andreopoulos W."/>
            <person name="Pangilinan J."/>
            <person name="LaButti K."/>
            <person name="Riley R."/>
            <person name="Lipzen A."/>
            <person name="Clum A."/>
            <person name="Drula E."/>
            <person name="Henrissat B."/>
            <person name="Kohler A."/>
            <person name="Grigoriev I.V."/>
            <person name="Martin F.M."/>
            <person name="Hacquard S."/>
        </authorList>
    </citation>
    <scope>NUCLEOTIDE SEQUENCE [LARGE SCALE GENOMIC DNA]</scope>
    <source>
        <strain evidence="5 6">MPI-SDFR-AT-0080</strain>
    </source>
</reference>
<evidence type="ECO:0000313" key="5">
    <source>
        <dbReference type="EMBL" id="KAH7044532.1"/>
    </source>
</evidence>
<evidence type="ECO:0000256" key="1">
    <source>
        <dbReference type="ARBA" id="ARBA00022676"/>
    </source>
</evidence>
<keyword evidence="1" id="KW-0328">Glycosyltransferase</keyword>
<evidence type="ECO:0008006" key="7">
    <source>
        <dbReference type="Google" id="ProtNLM"/>
    </source>
</evidence>
<feature type="chain" id="PRO_5045946577" description="Glycosyltransferase family 34 protein" evidence="4">
    <location>
        <begin position="35"/>
        <end position="477"/>
    </location>
</feature>
<evidence type="ECO:0000256" key="3">
    <source>
        <dbReference type="SAM" id="MobiDB-lite"/>
    </source>
</evidence>
<comment type="caution">
    <text evidence="5">The sequence shown here is derived from an EMBL/GenBank/DDBJ whole genome shotgun (WGS) entry which is preliminary data.</text>
</comment>
<dbReference type="PANTHER" id="PTHR31306">
    <property type="entry name" value="ALPHA-1,6-MANNOSYLTRANSFERASE MNN11-RELATED"/>
    <property type="match status" value="1"/>
</dbReference>
<name>A0ABQ8G4V1_9PEZI</name>
<dbReference type="Proteomes" id="UP000774617">
    <property type="component" value="Unassembled WGS sequence"/>
</dbReference>
<feature type="region of interest" description="Disordered" evidence="3">
    <location>
        <begin position="372"/>
        <end position="391"/>
    </location>
</feature>
<accession>A0ABQ8G4V1</accession>
<feature type="signal peptide" evidence="4">
    <location>
        <begin position="1"/>
        <end position="34"/>
    </location>
</feature>
<keyword evidence="4" id="KW-0732">Signal</keyword>
<sequence>MLLHFHQTRALAFGALALFVLLALLLCDSLGASASSRTRSLANQFSLQTYSYWHSAASPARWRDLADVWVGRRDPARIVLASVLYDGADGERNGDNALLERALLTHEMHARRWGYATTVLRRKLADGWWGKWVWLQALVTMELNKNGSDAAEWLMFLAPTAVLNDPTIPLSLFLPPHSITTNMTSSHAPHDTPSIPLHDIHFLGAYDASSPITANPDYPAVSTSAFFLRIHPWTATFLQRLLAQPLLDPGVVDEDFALAKTLADVTAHEDDGFKHVVLQPERWYAWSAAGAAGEEDGWWLRAAEHFPASLGGRRWKGLRDAVTSVEKGRMDRAYPFGFAGAAKDVRASFFFSSSARGDDDGDARVPKALVDARADGRAQSRPGPEAGQGPAEAWDFWERIARAREVLREAEEVRAQWDKERPGQVDGDDAWKALVELLGKLEGAISWGAGRKKVLDEAVDEVRDVMYGRGRREEDGG</sequence>
<keyword evidence="2" id="KW-0808">Transferase</keyword>
<keyword evidence="6" id="KW-1185">Reference proteome</keyword>